<accession>A0ABS7A3F0</accession>
<evidence type="ECO:0000313" key="2">
    <source>
        <dbReference type="EMBL" id="MBW6396683.1"/>
    </source>
</evidence>
<evidence type="ECO:0000256" key="1">
    <source>
        <dbReference type="SAM" id="SignalP"/>
    </source>
</evidence>
<proteinExistence type="predicted"/>
<sequence length="110" mass="10540">MDRISPWVLLLSLAALPAAAQTRSVVVPPESSVVIGPRGAPPPRLHLAPAPRPQQRMVMVAPSGETLAGPSALAAAGLAAAGAAAALFAGAGGGSSGGGSATASTAATRR</sequence>
<reference evidence="2 3" key="1">
    <citation type="submission" date="2021-07" db="EMBL/GenBank/DDBJ databases">
        <authorList>
            <person name="So Y."/>
        </authorList>
    </citation>
    <scope>NUCLEOTIDE SEQUENCE [LARGE SCALE GENOMIC DNA]</scope>
    <source>
        <strain evidence="2 3">HJA6</strain>
    </source>
</reference>
<comment type="caution">
    <text evidence="2">The sequence shown here is derived from an EMBL/GenBank/DDBJ whole genome shotgun (WGS) entry which is preliminary data.</text>
</comment>
<gene>
    <name evidence="2" type="ORF">KPL78_02435</name>
</gene>
<dbReference type="EMBL" id="JAHYBZ010000001">
    <property type="protein sequence ID" value="MBW6396683.1"/>
    <property type="molecule type" value="Genomic_DNA"/>
</dbReference>
<evidence type="ECO:0000313" key="3">
    <source>
        <dbReference type="Proteomes" id="UP001196565"/>
    </source>
</evidence>
<protein>
    <submittedName>
        <fullName evidence="2">Uncharacterized protein</fullName>
    </submittedName>
</protein>
<feature type="chain" id="PRO_5045129003" evidence="1">
    <location>
        <begin position="21"/>
        <end position="110"/>
    </location>
</feature>
<organism evidence="2 3">
    <name type="scientific">Roseomonas alba</name>
    <dbReference type="NCBI Taxonomy" id="2846776"/>
    <lineage>
        <taxon>Bacteria</taxon>
        <taxon>Pseudomonadati</taxon>
        <taxon>Pseudomonadota</taxon>
        <taxon>Alphaproteobacteria</taxon>
        <taxon>Acetobacterales</taxon>
        <taxon>Roseomonadaceae</taxon>
        <taxon>Roseomonas</taxon>
    </lineage>
</organism>
<keyword evidence="3" id="KW-1185">Reference proteome</keyword>
<name>A0ABS7A3F0_9PROT</name>
<dbReference type="RefSeq" id="WP_219761139.1">
    <property type="nucleotide sequence ID" value="NZ_JAHYBZ010000001.1"/>
</dbReference>
<dbReference type="Proteomes" id="UP001196565">
    <property type="component" value="Unassembled WGS sequence"/>
</dbReference>
<keyword evidence="1" id="KW-0732">Signal</keyword>
<feature type="signal peptide" evidence="1">
    <location>
        <begin position="1"/>
        <end position="20"/>
    </location>
</feature>